<proteinExistence type="predicted"/>
<gene>
    <name evidence="1" type="ORF">S06H3_23356</name>
</gene>
<comment type="caution">
    <text evidence="1">The sequence shown here is derived from an EMBL/GenBank/DDBJ whole genome shotgun (WGS) entry which is preliminary data.</text>
</comment>
<reference evidence="1" key="1">
    <citation type="journal article" date="2014" name="Front. Microbiol.">
        <title>High frequency of phylogenetically diverse reductive dehalogenase-homologous genes in deep subseafloor sedimentary metagenomes.</title>
        <authorList>
            <person name="Kawai M."/>
            <person name="Futagami T."/>
            <person name="Toyoda A."/>
            <person name="Takaki Y."/>
            <person name="Nishi S."/>
            <person name="Hori S."/>
            <person name="Arai W."/>
            <person name="Tsubouchi T."/>
            <person name="Morono Y."/>
            <person name="Uchiyama I."/>
            <person name="Ito T."/>
            <person name="Fujiyama A."/>
            <person name="Inagaki F."/>
            <person name="Takami H."/>
        </authorList>
    </citation>
    <scope>NUCLEOTIDE SEQUENCE</scope>
    <source>
        <strain evidence="1">Expedition CK06-06</strain>
    </source>
</reference>
<feature type="non-terminal residue" evidence="1">
    <location>
        <position position="45"/>
    </location>
</feature>
<evidence type="ECO:0000313" key="1">
    <source>
        <dbReference type="EMBL" id="GAI06621.1"/>
    </source>
</evidence>
<organism evidence="1">
    <name type="scientific">marine sediment metagenome</name>
    <dbReference type="NCBI Taxonomy" id="412755"/>
    <lineage>
        <taxon>unclassified sequences</taxon>
        <taxon>metagenomes</taxon>
        <taxon>ecological metagenomes</taxon>
    </lineage>
</organism>
<dbReference type="AlphaFoldDB" id="X1LLB6"/>
<name>X1LLB6_9ZZZZ</name>
<dbReference type="EMBL" id="BARV01012681">
    <property type="protein sequence ID" value="GAI06621.1"/>
    <property type="molecule type" value="Genomic_DNA"/>
</dbReference>
<sequence length="45" mass="5235">MAGLIGEMFRRFMSRQAAFFSRLPRSARQKLAEVENKYAELRITG</sequence>
<protein>
    <submittedName>
        <fullName evidence="1">Uncharacterized protein</fullName>
    </submittedName>
</protein>
<accession>X1LLB6</accession>